<protein>
    <submittedName>
        <fullName evidence="4">Uncharacterized protein LOC109045457</fullName>
    </submittedName>
</protein>
<sequence length="214" mass="23272">MSTTTTTLTSVKPVTEAHTSYVFTTVAPTTEGTNTDPPTLDEGSIHLRYSLNETFSESYNNHSSLEFIALASHVVTVINRIYRASNLRGYRRCRVNSFVRGSIKVDMTLIFENSSIVPSPFEVEKILNGTAVNGTIPLDIILDTIKAGEVVASSTPPPATNATFESTTMKSSTTSSTNEYTNTTSSAFPWMVHCSLMTISPAITVLLAQTLMFL</sequence>
<feature type="compositionally biased region" description="Low complexity" evidence="1">
    <location>
        <begin position="166"/>
        <end position="180"/>
    </location>
</feature>
<evidence type="ECO:0000259" key="3">
    <source>
        <dbReference type="PROSITE" id="PS50024"/>
    </source>
</evidence>
<gene>
    <name evidence="4" type="primary">LOC109045457</name>
</gene>
<evidence type="ECO:0000256" key="2">
    <source>
        <dbReference type="SAM" id="Phobius"/>
    </source>
</evidence>
<dbReference type="SUPFAM" id="SSF82671">
    <property type="entry name" value="SEA domain"/>
    <property type="match status" value="1"/>
</dbReference>
<dbReference type="Proteomes" id="UP001155660">
    <property type="component" value="Chromosome B1"/>
</dbReference>
<evidence type="ECO:0000313" key="4">
    <source>
        <dbReference type="RefSeq" id="XP_018918911.1"/>
    </source>
</evidence>
<proteinExistence type="predicted"/>
<dbReference type="Gene3D" id="3.30.70.960">
    <property type="entry name" value="SEA domain"/>
    <property type="match status" value="1"/>
</dbReference>
<dbReference type="AlphaFoldDB" id="A0A9Q9ZAD5"/>
<feature type="domain" description="SEA" evidence="3">
    <location>
        <begin position="37"/>
        <end position="157"/>
    </location>
</feature>
<keyword evidence="2" id="KW-0472">Membrane</keyword>
<evidence type="ECO:0000256" key="1">
    <source>
        <dbReference type="SAM" id="MobiDB-lite"/>
    </source>
</evidence>
<dbReference type="InterPro" id="IPR000082">
    <property type="entry name" value="SEA_dom"/>
</dbReference>
<dbReference type="RefSeq" id="XP_018918911.1">
    <property type="nucleotide sequence ID" value="XM_019063366.2"/>
</dbReference>
<organism evidence="4">
    <name type="scientific">Cyprinus carpio</name>
    <name type="common">Common carp</name>
    <dbReference type="NCBI Taxonomy" id="7962"/>
    <lineage>
        <taxon>Eukaryota</taxon>
        <taxon>Metazoa</taxon>
        <taxon>Chordata</taxon>
        <taxon>Craniata</taxon>
        <taxon>Vertebrata</taxon>
        <taxon>Euteleostomi</taxon>
        <taxon>Actinopterygii</taxon>
        <taxon>Neopterygii</taxon>
        <taxon>Teleostei</taxon>
        <taxon>Ostariophysi</taxon>
        <taxon>Cypriniformes</taxon>
        <taxon>Cyprinidae</taxon>
        <taxon>Cyprininae</taxon>
        <taxon>Cyprinus</taxon>
    </lineage>
</organism>
<feature type="region of interest" description="Disordered" evidence="1">
    <location>
        <begin position="156"/>
        <end position="180"/>
    </location>
</feature>
<accession>A0A9Q9ZAD5</accession>
<reference evidence="4" key="1">
    <citation type="submission" date="2025-08" db="UniProtKB">
        <authorList>
            <consortium name="RefSeq"/>
        </authorList>
    </citation>
    <scope>IDENTIFICATION</scope>
    <source>
        <tissue evidence="4">Muscle</tissue>
    </source>
</reference>
<keyword evidence="2" id="KW-0812">Transmembrane</keyword>
<dbReference type="GeneID" id="109045457"/>
<feature type="transmembrane region" description="Helical" evidence="2">
    <location>
        <begin position="187"/>
        <end position="208"/>
    </location>
</feature>
<dbReference type="Pfam" id="PF01390">
    <property type="entry name" value="SEA"/>
    <property type="match status" value="1"/>
</dbReference>
<name>A0A9Q9ZAD5_CYPCA</name>
<dbReference type="InterPro" id="IPR036364">
    <property type="entry name" value="SEA_dom_sf"/>
</dbReference>
<dbReference type="OrthoDB" id="10070537at2759"/>
<keyword evidence="2" id="KW-1133">Transmembrane helix</keyword>
<dbReference type="KEGG" id="ccar:109045457"/>
<dbReference type="PROSITE" id="PS50024">
    <property type="entry name" value="SEA"/>
    <property type="match status" value="1"/>
</dbReference>